<reference evidence="5" key="1">
    <citation type="submission" date="2009-09" db="EMBL/GenBank/DDBJ databases">
        <title>The complete chromosome of Sebaldella termitidis ATCC 33386.</title>
        <authorList>
            <consortium name="US DOE Joint Genome Institute (JGI-PGF)"/>
            <person name="Lucas S."/>
            <person name="Copeland A."/>
            <person name="Lapidus A."/>
            <person name="Glavina del Rio T."/>
            <person name="Dalin E."/>
            <person name="Tice H."/>
            <person name="Bruce D."/>
            <person name="Goodwin L."/>
            <person name="Pitluck S."/>
            <person name="Kyrpides N."/>
            <person name="Mavromatis K."/>
            <person name="Ivanova N."/>
            <person name="Mikhailova N."/>
            <person name="Sims D."/>
            <person name="Meincke L."/>
            <person name="Brettin T."/>
            <person name="Detter J.C."/>
            <person name="Han C."/>
            <person name="Larimer F."/>
            <person name="Land M."/>
            <person name="Hauser L."/>
            <person name="Markowitz V."/>
            <person name="Cheng J.F."/>
            <person name="Hugenholtz P."/>
            <person name="Woyke T."/>
            <person name="Wu D."/>
            <person name="Eisen J.A."/>
        </authorList>
    </citation>
    <scope>NUCLEOTIDE SEQUENCE [LARGE SCALE GENOMIC DNA]</scope>
    <source>
        <strain evidence="5">ATCC 33386 / NCTC 11300</strain>
    </source>
</reference>
<dbReference type="SUPFAM" id="SSF51556">
    <property type="entry name" value="Metallo-dependent hydrolases"/>
    <property type="match status" value="1"/>
</dbReference>
<feature type="binding site" evidence="3">
    <location>
        <position position="7"/>
    </location>
    <ligand>
        <name>a divalent metal cation</name>
        <dbReference type="ChEBI" id="CHEBI:60240"/>
        <label>1</label>
    </ligand>
</feature>
<dbReference type="CDD" id="cd01310">
    <property type="entry name" value="TatD_DNAse"/>
    <property type="match status" value="1"/>
</dbReference>
<dbReference type="Gene3D" id="3.20.20.140">
    <property type="entry name" value="Metal-dependent hydrolases"/>
    <property type="match status" value="1"/>
</dbReference>
<dbReference type="AlphaFoldDB" id="D1AKY1"/>
<dbReference type="eggNOG" id="COG0084">
    <property type="taxonomic scope" value="Bacteria"/>
</dbReference>
<evidence type="ECO:0000256" key="2">
    <source>
        <dbReference type="ARBA" id="ARBA00022801"/>
    </source>
</evidence>
<dbReference type="InterPro" id="IPR015991">
    <property type="entry name" value="TatD/YcfH-like"/>
</dbReference>
<feature type="binding site" evidence="3">
    <location>
        <position position="200"/>
    </location>
    <ligand>
        <name>a divalent metal cation</name>
        <dbReference type="ChEBI" id="CHEBI:60240"/>
        <label>1</label>
    </ligand>
</feature>
<dbReference type="InterPro" id="IPR001130">
    <property type="entry name" value="TatD-like"/>
</dbReference>
<evidence type="ECO:0000313" key="4">
    <source>
        <dbReference type="EMBL" id="ACZ07147.1"/>
    </source>
</evidence>
<dbReference type="KEGG" id="str:Sterm_0262"/>
<reference evidence="4 5" key="2">
    <citation type="journal article" date="2010" name="Stand. Genomic Sci.">
        <title>Complete genome sequence of Sebaldella termitidis type strain (NCTC 11300).</title>
        <authorList>
            <person name="Harmon-Smith M."/>
            <person name="Celia L."/>
            <person name="Chertkov O."/>
            <person name="Lapidus A."/>
            <person name="Copeland A."/>
            <person name="Glavina Del Rio T."/>
            <person name="Nolan M."/>
            <person name="Lucas S."/>
            <person name="Tice H."/>
            <person name="Cheng J.F."/>
            <person name="Han C."/>
            <person name="Detter J.C."/>
            <person name="Bruce D."/>
            <person name="Goodwin L."/>
            <person name="Pitluck S."/>
            <person name="Pati A."/>
            <person name="Liolios K."/>
            <person name="Ivanova N."/>
            <person name="Mavromatis K."/>
            <person name="Mikhailova N."/>
            <person name="Chen A."/>
            <person name="Palaniappan K."/>
            <person name="Land M."/>
            <person name="Hauser L."/>
            <person name="Chang Y.J."/>
            <person name="Jeffries C.D."/>
            <person name="Brettin T."/>
            <person name="Goker M."/>
            <person name="Beck B."/>
            <person name="Bristow J."/>
            <person name="Eisen J.A."/>
            <person name="Markowitz V."/>
            <person name="Hugenholtz P."/>
            <person name="Kyrpides N.C."/>
            <person name="Klenk H.P."/>
            <person name="Chen F."/>
        </authorList>
    </citation>
    <scope>NUCLEOTIDE SEQUENCE [LARGE SCALE GENOMIC DNA]</scope>
    <source>
        <strain evidence="5">ATCC 33386 / NCTC 11300</strain>
    </source>
</reference>
<dbReference type="FunFam" id="3.20.20.140:FF:000005">
    <property type="entry name" value="TatD family hydrolase"/>
    <property type="match status" value="1"/>
</dbReference>
<dbReference type="PIRSF" id="PIRSF005902">
    <property type="entry name" value="DNase_TatD"/>
    <property type="match status" value="1"/>
</dbReference>
<evidence type="ECO:0000313" key="5">
    <source>
        <dbReference type="Proteomes" id="UP000000845"/>
    </source>
</evidence>
<dbReference type="NCBIfam" id="TIGR00010">
    <property type="entry name" value="YchF/TatD family DNA exonuclease"/>
    <property type="match status" value="1"/>
</dbReference>
<dbReference type="PROSITE" id="PS01090">
    <property type="entry name" value="TATD_2"/>
    <property type="match status" value="1"/>
</dbReference>
<dbReference type="InterPro" id="IPR018228">
    <property type="entry name" value="DNase_TatD-rel_CS"/>
</dbReference>
<organism evidence="4 5">
    <name type="scientific">Sebaldella termitidis (strain ATCC 33386 / NCTC 11300)</name>
    <dbReference type="NCBI Taxonomy" id="526218"/>
    <lineage>
        <taxon>Bacteria</taxon>
        <taxon>Fusobacteriati</taxon>
        <taxon>Fusobacteriota</taxon>
        <taxon>Fusobacteriia</taxon>
        <taxon>Fusobacteriales</taxon>
        <taxon>Leptotrichiaceae</taxon>
        <taxon>Sebaldella</taxon>
    </lineage>
</organism>
<keyword evidence="1 3" id="KW-0479">Metal-binding</keyword>
<dbReference type="PANTHER" id="PTHR46124:SF2">
    <property type="entry name" value="D-AMINOACYL-TRNA DEACYLASE"/>
    <property type="match status" value="1"/>
</dbReference>
<name>D1AKY1_SEBTE</name>
<dbReference type="GO" id="GO:0005829">
    <property type="term" value="C:cytosol"/>
    <property type="evidence" value="ECO:0007669"/>
    <property type="project" value="TreeGrafter"/>
</dbReference>
<gene>
    <name evidence="4" type="ordered locus">Sterm_0262</name>
</gene>
<dbReference type="Pfam" id="PF01026">
    <property type="entry name" value="TatD_DNase"/>
    <property type="match status" value="1"/>
</dbReference>
<feature type="binding site" evidence="3">
    <location>
        <position position="92"/>
    </location>
    <ligand>
        <name>a divalent metal cation</name>
        <dbReference type="ChEBI" id="CHEBI:60240"/>
        <label>1</label>
    </ligand>
</feature>
<dbReference type="RefSeq" id="WP_012859746.1">
    <property type="nucleotide sequence ID" value="NC_013517.1"/>
</dbReference>
<dbReference type="PANTHER" id="PTHR46124">
    <property type="entry name" value="D-AMINOACYL-TRNA DEACYLASE"/>
    <property type="match status" value="1"/>
</dbReference>
<dbReference type="Proteomes" id="UP000000845">
    <property type="component" value="Chromosome"/>
</dbReference>
<dbReference type="HOGENOM" id="CLU_031506_4_0_0"/>
<dbReference type="InterPro" id="IPR032466">
    <property type="entry name" value="Metal_Hydrolase"/>
</dbReference>
<proteinExistence type="predicted"/>
<feature type="binding site" evidence="3">
    <location>
        <position position="128"/>
    </location>
    <ligand>
        <name>a divalent metal cation</name>
        <dbReference type="ChEBI" id="CHEBI:60240"/>
        <label>2</label>
    </ligand>
</feature>
<keyword evidence="5" id="KW-1185">Reference proteome</keyword>
<dbReference type="PROSITE" id="PS01091">
    <property type="entry name" value="TATD_3"/>
    <property type="match status" value="1"/>
</dbReference>
<dbReference type="EMBL" id="CP001739">
    <property type="protein sequence ID" value="ACZ07147.1"/>
    <property type="molecule type" value="Genomic_DNA"/>
</dbReference>
<dbReference type="GO" id="GO:0016788">
    <property type="term" value="F:hydrolase activity, acting on ester bonds"/>
    <property type="evidence" value="ECO:0007669"/>
    <property type="project" value="InterPro"/>
</dbReference>
<evidence type="ECO:0000256" key="3">
    <source>
        <dbReference type="PIRSR" id="PIRSR005902-1"/>
    </source>
</evidence>
<dbReference type="GO" id="GO:0046872">
    <property type="term" value="F:metal ion binding"/>
    <property type="evidence" value="ECO:0007669"/>
    <property type="project" value="UniProtKB-KW"/>
</dbReference>
<dbReference type="STRING" id="526218.Sterm_0262"/>
<accession>D1AKY1</accession>
<dbReference type="GO" id="GO:0004536">
    <property type="term" value="F:DNA nuclease activity"/>
    <property type="evidence" value="ECO:0007669"/>
    <property type="project" value="InterPro"/>
</dbReference>
<feature type="binding site" evidence="3">
    <location>
        <position position="9"/>
    </location>
    <ligand>
        <name>a divalent metal cation</name>
        <dbReference type="ChEBI" id="CHEBI:60240"/>
        <label>1</label>
    </ligand>
</feature>
<protein>
    <submittedName>
        <fullName evidence="4">Hydrolase, TatD family</fullName>
    </submittedName>
</protein>
<evidence type="ECO:0000256" key="1">
    <source>
        <dbReference type="ARBA" id="ARBA00022723"/>
    </source>
</evidence>
<keyword evidence="2 4" id="KW-0378">Hydrolase</keyword>
<feature type="binding site" evidence="3">
    <location>
        <position position="151"/>
    </location>
    <ligand>
        <name>a divalent metal cation</name>
        <dbReference type="ChEBI" id="CHEBI:60240"/>
        <label>2</label>
    </ligand>
</feature>
<sequence length="251" mass="29306">MKLADTHAHIYDEKFRDDFDEIMDRINNELDFVVSIGYDMESSEKSIALSEKYEKIYSVIGFHPTEIKKYSEEAEKKLEELAKNSKVTAIGEIGLDYYWMEDPKEKQMEIFRLQMELARRVKLPVVIHTRDAIEDTVKILEEYKDLGGIMHCYPGSYETAKKLMDRYYFGIGGVVTFKNNKVTKETVKKLPLERIVIETDCPYLTPEPFRGKRNEPVYVKYVAEKIAEIKEISLEQVIEVTTNNAKKIYSI</sequence>